<evidence type="ECO:0000313" key="2">
    <source>
        <dbReference type="Proteomes" id="UP000229314"/>
    </source>
</evidence>
<dbReference type="EMBL" id="CP024422">
    <property type="protein sequence ID" value="ATQ57242.1"/>
    <property type="molecule type" value="Genomic_DNA"/>
</dbReference>
<reference evidence="1 2" key="1">
    <citation type="submission" date="2017-10" db="EMBL/GenBank/DDBJ databases">
        <title>Complete genome sequence of Paracoccus yeei TT13 isolated from human skin.</title>
        <authorList>
            <person name="Lee K."/>
            <person name="Lim J.Y."/>
            <person name="Hwang I."/>
        </authorList>
    </citation>
    <scope>NUCLEOTIDE SEQUENCE [LARGE SCALE GENOMIC DNA]</scope>
    <source>
        <strain evidence="1 2">TT13</strain>
    </source>
</reference>
<proteinExistence type="predicted"/>
<organism evidence="1 2">
    <name type="scientific">Paracoccus yeei</name>
    <dbReference type="NCBI Taxonomy" id="147645"/>
    <lineage>
        <taxon>Bacteria</taxon>
        <taxon>Pseudomonadati</taxon>
        <taxon>Pseudomonadota</taxon>
        <taxon>Alphaproteobacteria</taxon>
        <taxon>Rhodobacterales</taxon>
        <taxon>Paracoccaceae</taxon>
        <taxon>Paracoccus</taxon>
    </lineage>
</organism>
<dbReference type="GeneID" id="78899255"/>
<dbReference type="RefSeq" id="WP_099649830.1">
    <property type="nucleotide sequence ID" value="NZ_CAJGAB010000097.1"/>
</dbReference>
<gene>
    <name evidence="1" type="ORF">PYTT13_16520</name>
</gene>
<dbReference type="Proteomes" id="UP000229314">
    <property type="component" value="Chromosome"/>
</dbReference>
<accession>A0A2D2C411</accession>
<evidence type="ECO:0000313" key="1">
    <source>
        <dbReference type="EMBL" id="ATQ57242.1"/>
    </source>
</evidence>
<name>A0A2D2C411_9RHOB</name>
<dbReference type="AlphaFoldDB" id="A0A2D2C411"/>
<sequence>MRIINLAEGRDGSDGAFSIRLMDAEGIDNVLLMQALVRALKPFGALLGEGKGVALIMKGDDEANIVGLSLEGGDA</sequence>
<protein>
    <submittedName>
        <fullName evidence="1">Uncharacterized protein</fullName>
    </submittedName>
</protein>